<dbReference type="AlphaFoldDB" id="A0A1H1IYV1"/>
<dbReference type="EMBL" id="FNKP01000002">
    <property type="protein sequence ID" value="SDR42536.1"/>
    <property type="molecule type" value="Genomic_DNA"/>
</dbReference>
<gene>
    <name evidence="2" type="ORF">SAMN05443245_5856</name>
</gene>
<protein>
    <submittedName>
        <fullName evidence="2">Uncharacterized protein</fullName>
    </submittedName>
</protein>
<keyword evidence="3" id="KW-1185">Reference proteome</keyword>
<feature type="compositionally biased region" description="Basic and acidic residues" evidence="1">
    <location>
        <begin position="38"/>
        <end position="47"/>
    </location>
</feature>
<evidence type="ECO:0000313" key="3">
    <source>
        <dbReference type="Proteomes" id="UP000183487"/>
    </source>
</evidence>
<organism evidence="2 3">
    <name type="scientific">Paraburkholderia fungorum</name>
    <dbReference type="NCBI Taxonomy" id="134537"/>
    <lineage>
        <taxon>Bacteria</taxon>
        <taxon>Pseudomonadati</taxon>
        <taxon>Pseudomonadota</taxon>
        <taxon>Betaproteobacteria</taxon>
        <taxon>Burkholderiales</taxon>
        <taxon>Burkholderiaceae</taxon>
        <taxon>Paraburkholderia</taxon>
    </lineage>
</organism>
<dbReference type="Proteomes" id="UP000183487">
    <property type="component" value="Unassembled WGS sequence"/>
</dbReference>
<proteinExistence type="predicted"/>
<evidence type="ECO:0000313" key="2">
    <source>
        <dbReference type="EMBL" id="SDR42536.1"/>
    </source>
</evidence>
<name>A0A1H1IYV1_9BURK</name>
<accession>A0A1H1IYV1</accession>
<feature type="region of interest" description="Disordered" evidence="1">
    <location>
        <begin position="1"/>
        <end position="55"/>
    </location>
</feature>
<sequence length="55" mass="6405">MSKTTDRNSNAAFKNVPRERVTDMRPPHERGNNLMRDNPPKYSEKSLIKHRTPGK</sequence>
<dbReference type="RefSeq" id="WP_171910324.1">
    <property type="nucleotide sequence ID" value="NZ_FNKP01000002.1"/>
</dbReference>
<feature type="compositionally biased region" description="Basic and acidic residues" evidence="1">
    <location>
        <begin position="16"/>
        <end position="31"/>
    </location>
</feature>
<reference evidence="3" key="1">
    <citation type="submission" date="2016-10" db="EMBL/GenBank/DDBJ databases">
        <authorList>
            <person name="Varghese N."/>
        </authorList>
    </citation>
    <scope>NUCLEOTIDE SEQUENCE [LARGE SCALE GENOMIC DNA]</scope>
    <source>
        <strain evidence="3">GAS106B</strain>
    </source>
</reference>
<evidence type="ECO:0000256" key="1">
    <source>
        <dbReference type="SAM" id="MobiDB-lite"/>
    </source>
</evidence>